<organism evidence="1 2">
    <name type="scientific">Xylaria flabelliformis</name>
    <dbReference type="NCBI Taxonomy" id="2512241"/>
    <lineage>
        <taxon>Eukaryota</taxon>
        <taxon>Fungi</taxon>
        <taxon>Dikarya</taxon>
        <taxon>Ascomycota</taxon>
        <taxon>Pezizomycotina</taxon>
        <taxon>Sordariomycetes</taxon>
        <taxon>Xylariomycetidae</taxon>
        <taxon>Xylariales</taxon>
        <taxon>Xylariaceae</taxon>
        <taxon>Xylaria</taxon>
    </lineage>
</organism>
<evidence type="ECO:0000313" key="2">
    <source>
        <dbReference type="Proteomes" id="UP000319160"/>
    </source>
</evidence>
<proteinExistence type="predicted"/>
<gene>
    <name evidence="1" type="ORF">FHL15_000692</name>
</gene>
<accession>A0A553IEI0</accession>
<name>A0A553IEI0_9PEZI</name>
<sequence>MDTDDPSMYAFRLMVTMETGDPTIISKAMRPGSGIPRGDRRNSSNYYDDYDLGKAFIMALIFGYEQLA</sequence>
<dbReference type="EMBL" id="VFLP01000002">
    <property type="protein sequence ID" value="TRX98618.1"/>
    <property type="molecule type" value="Genomic_DNA"/>
</dbReference>
<dbReference type="Proteomes" id="UP000319160">
    <property type="component" value="Unassembled WGS sequence"/>
</dbReference>
<dbReference type="AlphaFoldDB" id="A0A553IEI0"/>
<evidence type="ECO:0000313" key="1">
    <source>
        <dbReference type="EMBL" id="TRX98618.1"/>
    </source>
</evidence>
<dbReference type="OrthoDB" id="3549121at2759"/>
<protein>
    <submittedName>
        <fullName evidence="1">Uncharacterized protein</fullName>
    </submittedName>
</protein>
<keyword evidence="2" id="KW-1185">Reference proteome</keyword>
<comment type="caution">
    <text evidence="1">The sequence shown here is derived from an EMBL/GenBank/DDBJ whole genome shotgun (WGS) entry which is preliminary data.</text>
</comment>
<reference evidence="2" key="1">
    <citation type="submission" date="2019-06" db="EMBL/GenBank/DDBJ databases">
        <title>Draft genome sequence of the griseofulvin-producing fungus Xylaria cubensis strain G536.</title>
        <authorList>
            <person name="Mead M.E."/>
            <person name="Raja H.A."/>
            <person name="Steenwyk J.L."/>
            <person name="Knowles S.L."/>
            <person name="Oberlies N.H."/>
            <person name="Rokas A."/>
        </authorList>
    </citation>
    <scope>NUCLEOTIDE SEQUENCE [LARGE SCALE GENOMIC DNA]</scope>
    <source>
        <strain evidence="2">G536</strain>
    </source>
</reference>